<dbReference type="GO" id="GO:0046872">
    <property type="term" value="F:metal ion binding"/>
    <property type="evidence" value="ECO:0007669"/>
    <property type="project" value="UniProtKB-KW"/>
</dbReference>
<dbReference type="Gene3D" id="3.40.605.10">
    <property type="entry name" value="Aldehyde Dehydrogenase, Chain A, domain 1"/>
    <property type="match status" value="1"/>
</dbReference>
<dbReference type="InterPro" id="IPR016162">
    <property type="entry name" value="Ald_DH_N"/>
</dbReference>
<evidence type="ECO:0000256" key="7">
    <source>
        <dbReference type="ARBA" id="ARBA00051919"/>
    </source>
</evidence>
<evidence type="ECO:0000256" key="11">
    <source>
        <dbReference type="RuleBase" id="RU003345"/>
    </source>
</evidence>
<keyword evidence="4 11" id="KW-0560">Oxidoreductase</keyword>
<sequence length="491" mass="52832">MDTNVTTPVYQNFIHGQFLANQSGESFAVKNPATDEVIYHVEVADATIQQAAIKSAKEGFAQWSAMTPIERSRILIKAASLLRERNDALAKIEVLDTGKPWQEAECVDVQTGADVIEYFAGLAPAQVGQQQMVGDDFYYTRKEPLGVCAGIGAWNYPLQIACWKSGPALAAGNALIFKPSEETPLGAIKLAEIFVEAGVPAGVFNVVQGAAEVGQWLTQSPDIEKVSFTGEVGTGKKVVASAAGSLKDVTMELGGKSPLLVFEDADVSQAVSAAMLGNFYTQGEVCTNCTRVYVHKSVYQAFVDELKTRIENNIIAGDPLDPNVNLGALISKKHQDLVMGYINKGTEEGATLLTGGTTLSPESAPNGYFVAPTVFTDCSDEMTIVKEEIFGPVMSLLVFDDEADVIRRANDTHLGLAAGVFTKDIKRAHRVIHKLQAGICWINSYGNSPAEMPVGGYKQSGIGRENGIETLDHYTQTKSIYVGMTDIESPF</sequence>
<evidence type="ECO:0000256" key="6">
    <source>
        <dbReference type="ARBA" id="ARBA00023097"/>
    </source>
</evidence>
<dbReference type="SUPFAM" id="SSF53720">
    <property type="entry name" value="ALDH-like"/>
    <property type="match status" value="1"/>
</dbReference>
<feature type="domain" description="Aldehyde dehydrogenase" evidence="12">
    <location>
        <begin position="20"/>
        <end position="480"/>
    </location>
</feature>
<dbReference type="InterPro" id="IPR015590">
    <property type="entry name" value="Aldehyde_DH_dom"/>
</dbReference>
<comment type="caution">
    <text evidence="13">The sequence shown here is derived from an EMBL/GenBank/DDBJ whole genome shotgun (WGS) entry which is preliminary data.</text>
</comment>
<dbReference type="Pfam" id="PF00171">
    <property type="entry name" value="Aldedh"/>
    <property type="match status" value="1"/>
</dbReference>
<dbReference type="InterPro" id="IPR016163">
    <property type="entry name" value="Ald_DH_C"/>
</dbReference>
<evidence type="ECO:0000256" key="1">
    <source>
        <dbReference type="ARBA" id="ARBA00009986"/>
    </source>
</evidence>
<gene>
    <name evidence="13" type="primary">betB</name>
    <name evidence="13" type="ORF">GCM10011274_44750</name>
</gene>
<protein>
    <submittedName>
        <fullName evidence="13">NAD/NADP-dependent betaine aldehyde dehydrogenase</fullName>
    </submittedName>
</protein>
<reference evidence="13" key="2">
    <citation type="submission" date="2020-09" db="EMBL/GenBank/DDBJ databases">
        <authorList>
            <person name="Sun Q."/>
            <person name="Kim S."/>
        </authorList>
    </citation>
    <scope>NUCLEOTIDE SEQUENCE</scope>
    <source>
        <strain evidence="13">KCTC 32337</strain>
    </source>
</reference>
<dbReference type="GO" id="GO:0008802">
    <property type="term" value="F:betaine-aldehyde dehydrogenase (NAD+) activity"/>
    <property type="evidence" value="ECO:0007669"/>
    <property type="project" value="UniProtKB-EC"/>
</dbReference>
<keyword evidence="5" id="KW-0520">NAD</keyword>
<dbReference type="EMBL" id="BMZC01000020">
    <property type="protein sequence ID" value="GGZ82044.1"/>
    <property type="molecule type" value="Genomic_DNA"/>
</dbReference>
<organism evidence="13 14">
    <name type="scientific">Paraglaciecola chathamensis</name>
    <dbReference type="NCBI Taxonomy" id="368405"/>
    <lineage>
        <taxon>Bacteria</taxon>
        <taxon>Pseudomonadati</taxon>
        <taxon>Pseudomonadota</taxon>
        <taxon>Gammaproteobacteria</taxon>
        <taxon>Alteromonadales</taxon>
        <taxon>Alteromonadaceae</taxon>
        <taxon>Paraglaciecola</taxon>
    </lineage>
</organism>
<dbReference type="NCBIfam" id="NF009725">
    <property type="entry name" value="PRK13252.1"/>
    <property type="match status" value="1"/>
</dbReference>
<evidence type="ECO:0000256" key="8">
    <source>
        <dbReference type="ARBA" id="ARBA00052192"/>
    </source>
</evidence>
<dbReference type="CDD" id="cd07090">
    <property type="entry name" value="ALDH_F9_TMBADH"/>
    <property type="match status" value="1"/>
</dbReference>
<dbReference type="FunFam" id="3.40.605.10:FF:000007">
    <property type="entry name" value="NAD/NADP-dependent betaine aldehyde dehydrogenase"/>
    <property type="match status" value="1"/>
</dbReference>
<dbReference type="PANTHER" id="PTHR11699">
    <property type="entry name" value="ALDEHYDE DEHYDROGENASE-RELATED"/>
    <property type="match status" value="1"/>
</dbReference>
<evidence type="ECO:0000256" key="5">
    <source>
        <dbReference type="ARBA" id="ARBA00023027"/>
    </source>
</evidence>
<evidence type="ECO:0000256" key="10">
    <source>
        <dbReference type="PROSITE-ProRule" id="PRU10007"/>
    </source>
</evidence>
<evidence type="ECO:0000256" key="9">
    <source>
        <dbReference type="ARBA" id="ARBA00065931"/>
    </source>
</evidence>
<comment type="catalytic activity">
    <reaction evidence="8">
        <text>betaine aldehyde + NAD(+) + H2O = glycine betaine + NADH + 2 H(+)</text>
        <dbReference type="Rhea" id="RHEA:15305"/>
        <dbReference type="ChEBI" id="CHEBI:15377"/>
        <dbReference type="ChEBI" id="CHEBI:15378"/>
        <dbReference type="ChEBI" id="CHEBI:15710"/>
        <dbReference type="ChEBI" id="CHEBI:17750"/>
        <dbReference type="ChEBI" id="CHEBI:57540"/>
        <dbReference type="ChEBI" id="CHEBI:57945"/>
        <dbReference type="EC" id="1.2.1.8"/>
    </reaction>
    <physiologicalReaction direction="left-to-right" evidence="8">
        <dbReference type="Rhea" id="RHEA:15306"/>
    </physiologicalReaction>
</comment>
<dbReference type="FunFam" id="3.40.309.10:FF:000014">
    <property type="entry name" value="NAD/NADP-dependent betaine aldehyde dehydrogenase"/>
    <property type="match status" value="1"/>
</dbReference>
<dbReference type="Proteomes" id="UP000622604">
    <property type="component" value="Unassembled WGS sequence"/>
</dbReference>
<evidence type="ECO:0000256" key="3">
    <source>
        <dbReference type="ARBA" id="ARBA00022958"/>
    </source>
</evidence>
<reference evidence="13" key="1">
    <citation type="journal article" date="2014" name="Int. J. Syst. Evol. Microbiol.">
        <title>Complete genome sequence of Corynebacterium casei LMG S-19264T (=DSM 44701T), isolated from a smear-ripened cheese.</title>
        <authorList>
            <consortium name="US DOE Joint Genome Institute (JGI-PGF)"/>
            <person name="Walter F."/>
            <person name="Albersmeier A."/>
            <person name="Kalinowski J."/>
            <person name="Ruckert C."/>
        </authorList>
    </citation>
    <scope>NUCLEOTIDE SEQUENCE</scope>
    <source>
        <strain evidence="13">KCTC 32337</strain>
    </source>
</reference>
<proteinExistence type="inferred from homology"/>
<dbReference type="Gene3D" id="3.40.309.10">
    <property type="entry name" value="Aldehyde Dehydrogenase, Chain A, domain 2"/>
    <property type="match status" value="1"/>
</dbReference>
<evidence type="ECO:0000259" key="12">
    <source>
        <dbReference type="Pfam" id="PF00171"/>
    </source>
</evidence>
<dbReference type="InterPro" id="IPR029510">
    <property type="entry name" value="Ald_DH_CS_GLU"/>
</dbReference>
<keyword evidence="3" id="KW-0630">Potassium</keyword>
<evidence type="ECO:0000256" key="2">
    <source>
        <dbReference type="ARBA" id="ARBA00022723"/>
    </source>
</evidence>
<comment type="similarity">
    <text evidence="1 11">Belongs to the aldehyde dehydrogenase family.</text>
</comment>
<dbReference type="AlphaFoldDB" id="A0A8H9IKS1"/>
<evidence type="ECO:0000313" key="14">
    <source>
        <dbReference type="Proteomes" id="UP000622604"/>
    </source>
</evidence>
<feature type="active site" evidence="10">
    <location>
        <position position="252"/>
    </location>
</feature>
<dbReference type="FunFam" id="3.40.605.10:FF:000026">
    <property type="entry name" value="Aldehyde dehydrogenase, putative"/>
    <property type="match status" value="1"/>
</dbReference>
<keyword evidence="6" id="KW-0558">Oxidation</keyword>
<name>A0A8H9IKS1_9ALTE</name>
<comment type="subunit">
    <text evidence="9">Dimer of dimers.</text>
</comment>
<dbReference type="PROSITE" id="PS00687">
    <property type="entry name" value="ALDEHYDE_DEHYDR_GLU"/>
    <property type="match status" value="1"/>
</dbReference>
<keyword evidence="2" id="KW-0479">Metal-binding</keyword>
<evidence type="ECO:0000313" key="13">
    <source>
        <dbReference type="EMBL" id="GGZ82044.1"/>
    </source>
</evidence>
<comment type="catalytic activity">
    <reaction evidence="7">
        <text>betaine aldehyde + NADP(+) + H2O = glycine betaine + NADPH + 2 H(+)</text>
        <dbReference type="Rhea" id="RHEA:30067"/>
        <dbReference type="ChEBI" id="CHEBI:15377"/>
        <dbReference type="ChEBI" id="CHEBI:15378"/>
        <dbReference type="ChEBI" id="CHEBI:15710"/>
        <dbReference type="ChEBI" id="CHEBI:17750"/>
        <dbReference type="ChEBI" id="CHEBI:57783"/>
        <dbReference type="ChEBI" id="CHEBI:58349"/>
    </reaction>
    <physiologicalReaction direction="left-to-right" evidence="7">
        <dbReference type="Rhea" id="RHEA:30068"/>
    </physiologicalReaction>
</comment>
<dbReference type="PROSITE" id="PS00070">
    <property type="entry name" value="ALDEHYDE_DEHYDR_CYS"/>
    <property type="match status" value="1"/>
</dbReference>
<dbReference type="InterPro" id="IPR016160">
    <property type="entry name" value="Ald_DH_CS_CYS"/>
</dbReference>
<evidence type="ECO:0000256" key="4">
    <source>
        <dbReference type="ARBA" id="ARBA00023002"/>
    </source>
</evidence>
<dbReference type="InterPro" id="IPR016161">
    <property type="entry name" value="Ald_DH/histidinol_DH"/>
</dbReference>
<accession>A0A8H9IKS1</accession>